<dbReference type="PRINTS" id="PR00469">
    <property type="entry name" value="PNDRDTASEII"/>
</dbReference>
<dbReference type="Gene3D" id="3.50.50.60">
    <property type="entry name" value="FAD/NAD(P)-binding domain"/>
    <property type="match status" value="2"/>
</dbReference>
<reference evidence="13 14" key="1">
    <citation type="submission" date="2016-10" db="EMBL/GenBank/DDBJ databases">
        <authorList>
            <person name="Cai Z."/>
        </authorList>
    </citation>
    <scope>NUCLEOTIDE SEQUENCE [LARGE SCALE GENOMIC DNA]</scope>
</reference>
<dbReference type="Proteomes" id="UP000256970">
    <property type="component" value="Unassembled WGS sequence"/>
</dbReference>
<dbReference type="GO" id="GO:0019430">
    <property type="term" value="P:removal of superoxide radicals"/>
    <property type="evidence" value="ECO:0007669"/>
    <property type="project" value="UniProtKB-UniRule"/>
</dbReference>
<dbReference type="GO" id="GO:0005737">
    <property type="term" value="C:cytoplasm"/>
    <property type="evidence" value="ECO:0007669"/>
    <property type="project" value="InterPro"/>
</dbReference>
<feature type="domain" description="FAD/NAD(P)-binding" evidence="11">
    <location>
        <begin position="9"/>
        <end position="308"/>
    </location>
</feature>
<comment type="catalytic activity">
    <reaction evidence="8">
        <text>[thioredoxin]-dithiol + NADP(+) = [thioredoxin]-disulfide + NADPH + H(+)</text>
        <dbReference type="Rhea" id="RHEA:20345"/>
        <dbReference type="Rhea" id="RHEA-COMP:10698"/>
        <dbReference type="Rhea" id="RHEA-COMP:10700"/>
        <dbReference type="ChEBI" id="CHEBI:15378"/>
        <dbReference type="ChEBI" id="CHEBI:29950"/>
        <dbReference type="ChEBI" id="CHEBI:50058"/>
        <dbReference type="ChEBI" id="CHEBI:57783"/>
        <dbReference type="ChEBI" id="CHEBI:58349"/>
        <dbReference type="EC" id="1.8.1.9"/>
    </reaction>
</comment>
<sequence length="352" mass="37365">MALEKLSTKVAIIGSGPAAHTAAIYCARAELQPIIFEGWLANGIAAGGQLTTTTDVENFPGFPDGIMGPELCNKFREQSLRFGTQIFTETVNKVDLSRRPFKFWTDEKEVTAQTLIIATGAVAKRLPFKGSDEDGGFWNKGISACAVCDGAAPIFRNKPIAVIGGGDSAMEEALFLTKYGSEVYIIHRRDEFRASKIMRQRALEHPKIKVLWDSVVVEAYGNDKGLLGGVKVQNVKSNEVTDVPLAGLFFAIGHEPATKFLGGQVELDAAGYIVTAPDSTATSVVGVWAAGDVQDAKWRQAITAAGSGCMAALEVERFLEAEGEVEEEPAAAAAANGNGSAEAAKSPELVLA</sequence>
<evidence type="ECO:0000259" key="11">
    <source>
        <dbReference type="Pfam" id="PF07992"/>
    </source>
</evidence>
<dbReference type="Pfam" id="PF07992">
    <property type="entry name" value="Pyr_redox_2"/>
    <property type="match status" value="1"/>
</dbReference>
<dbReference type="InterPro" id="IPR008255">
    <property type="entry name" value="Pyr_nucl-diS_OxRdtase_2_AS"/>
</dbReference>
<evidence type="ECO:0000313" key="12">
    <source>
        <dbReference type="EMBL" id="SZX64781.1"/>
    </source>
</evidence>
<evidence type="ECO:0000256" key="5">
    <source>
        <dbReference type="ARBA" id="ARBA00023002"/>
    </source>
</evidence>
<dbReference type="FunFam" id="3.50.50.60:FF:000064">
    <property type="entry name" value="Thioredoxin reductase"/>
    <property type="match status" value="1"/>
</dbReference>
<keyword evidence="3 8" id="KW-0274">FAD</keyword>
<keyword evidence="6" id="KW-1015">Disulfide bond</keyword>
<dbReference type="InterPro" id="IPR050097">
    <property type="entry name" value="Ferredoxin-NADP_redctase_2"/>
</dbReference>
<gene>
    <name evidence="12" type="ORF">BQ4739_LOCUS5271</name>
    <name evidence="13" type="ORF">BQ4739_LOCUS5675</name>
</gene>
<evidence type="ECO:0000256" key="9">
    <source>
        <dbReference type="RuleBase" id="RU003881"/>
    </source>
</evidence>
<keyword evidence="4 9" id="KW-0521">NADP</keyword>
<dbReference type="InterPro" id="IPR023753">
    <property type="entry name" value="FAD/NAD-binding_dom"/>
</dbReference>
<evidence type="ECO:0000256" key="3">
    <source>
        <dbReference type="ARBA" id="ARBA00022827"/>
    </source>
</evidence>
<evidence type="ECO:0000313" key="13">
    <source>
        <dbReference type="EMBL" id="SZX65229.1"/>
    </source>
</evidence>
<evidence type="ECO:0000256" key="2">
    <source>
        <dbReference type="ARBA" id="ARBA00022630"/>
    </source>
</evidence>
<dbReference type="STRING" id="3088.A0A383VK54"/>
<evidence type="ECO:0000256" key="4">
    <source>
        <dbReference type="ARBA" id="ARBA00022857"/>
    </source>
</evidence>
<dbReference type="SUPFAM" id="SSF51905">
    <property type="entry name" value="FAD/NAD(P)-binding domain"/>
    <property type="match status" value="1"/>
</dbReference>
<name>A0A383VK54_TETOB</name>
<feature type="region of interest" description="Disordered" evidence="10">
    <location>
        <begin position="324"/>
        <end position="352"/>
    </location>
</feature>
<keyword evidence="7 8" id="KW-0676">Redox-active center</keyword>
<dbReference type="PANTHER" id="PTHR48105">
    <property type="entry name" value="THIOREDOXIN REDUCTASE 1-RELATED-RELATED"/>
    <property type="match status" value="1"/>
</dbReference>
<comment type="subunit">
    <text evidence="8">Homodimer.</text>
</comment>
<evidence type="ECO:0000256" key="8">
    <source>
        <dbReference type="RuleBase" id="RU003880"/>
    </source>
</evidence>
<dbReference type="EMBL" id="FNXT01000571">
    <property type="protein sequence ID" value="SZX65229.1"/>
    <property type="molecule type" value="Genomic_DNA"/>
</dbReference>
<dbReference type="PRINTS" id="PR00368">
    <property type="entry name" value="FADPNR"/>
</dbReference>
<evidence type="ECO:0000256" key="6">
    <source>
        <dbReference type="ARBA" id="ARBA00023157"/>
    </source>
</evidence>
<dbReference type="AlphaFoldDB" id="A0A383VK54"/>
<evidence type="ECO:0000256" key="7">
    <source>
        <dbReference type="ARBA" id="ARBA00023284"/>
    </source>
</evidence>
<protein>
    <recommendedName>
        <fullName evidence="8">Thioredoxin reductase</fullName>
        <ecNumber evidence="8">1.8.1.9</ecNumber>
    </recommendedName>
</protein>
<organism evidence="13 14">
    <name type="scientific">Tetradesmus obliquus</name>
    <name type="common">Green alga</name>
    <name type="synonym">Acutodesmus obliquus</name>
    <dbReference type="NCBI Taxonomy" id="3088"/>
    <lineage>
        <taxon>Eukaryota</taxon>
        <taxon>Viridiplantae</taxon>
        <taxon>Chlorophyta</taxon>
        <taxon>core chlorophytes</taxon>
        <taxon>Chlorophyceae</taxon>
        <taxon>CS clade</taxon>
        <taxon>Sphaeropleales</taxon>
        <taxon>Scenedesmaceae</taxon>
        <taxon>Tetradesmus</taxon>
    </lineage>
</organism>
<evidence type="ECO:0000256" key="10">
    <source>
        <dbReference type="SAM" id="MobiDB-lite"/>
    </source>
</evidence>
<keyword evidence="14" id="KW-1185">Reference proteome</keyword>
<keyword evidence="5 8" id="KW-0560">Oxidoreductase</keyword>
<evidence type="ECO:0000313" key="14">
    <source>
        <dbReference type="Proteomes" id="UP000256970"/>
    </source>
</evidence>
<dbReference type="EMBL" id="FNXT01000460">
    <property type="protein sequence ID" value="SZX64781.1"/>
    <property type="molecule type" value="Genomic_DNA"/>
</dbReference>
<dbReference type="GO" id="GO:0004791">
    <property type="term" value="F:thioredoxin-disulfide reductase (NADPH) activity"/>
    <property type="evidence" value="ECO:0007669"/>
    <property type="project" value="UniProtKB-UniRule"/>
</dbReference>
<evidence type="ECO:0000256" key="1">
    <source>
        <dbReference type="ARBA" id="ARBA00009333"/>
    </source>
</evidence>
<keyword evidence="2 8" id="KW-0285">Flavoprotein</keyword>
<dbReference type="InterPro" id="IPR005982">
    <property type="entry name" value="Thioredox_Rdtase"/>
</dbReference>
<dbReference type="NCBIfam" id="TIGR01292">
    <property type="entry name" value="TRX_reduct"/>
    <property type="match status" value="1"/>
</dbReference>
<comment type="similarity">
    <text evidence="1 8">Belongs to the class-II pyridine nucleotide-disulfide oxidoreductase family.</text>
</comment>
<dbReference type="PROSITE" id="PS00573">
    <property type="entry name" value="PYRIDINE_REDOX_2"/>
    <property type="match status" value="1"/>
</dbReference>
<dbReference type="InterPro" id="IPR036188">
    <property type="entry name" value="FAD/NAD-bd_sf"/>
</dbReference>
<comment type="cofactor">
    <cofactor evidence="9">
        <name>FAD</name>
        <dbReference type="ChEBI" id="CHEBI:57692"/>
    </cofactor>
    <text evidence="9">Binds 1 FAD per subunit.</text>
</comment>
<accession>A0A383VK54</accession>
<feature type="compositionally biased region" description="Low complexity" evidence="10">
    <location>
        <begin position="330"/>
        <end position="344"/>
    </location>
</feature>
<proteinExistence type="inferred from homology"/>
<dbReference type="EC" id="1.8.1.9" evidence="8"/>